<keyword evidence="3 7" id="KW-0498">Mitosis</keyword>
<keyword evidence="6 7" id="KW-0131">Cell cycle</keyword>
<keyword evidence="5 7" id="KW-0539">Nucleus</keyword>
<evidence type="ECO:0000256" key="8">
    <source>
        <dbReference type="SAM" id="MobiDB-lite"/>
    </source>
</evidence>
<evidence type="ECO:0000313" key="10">
    <source>
        <dbReference type="EMBL" id="EDL83336.1"/>
    </source>
</evidence>
<feature type="compositionally biased region" description="Basic residues" evidence="8">
    <location>
        <begin position="34"/>
        <end position="44"/>
    </location>
</feature>
<dbReference type="RGD" id="1562176">
    <property type="gene designation" value="Ncapd3"/>
</dbReference>
<dbReference type="InterPro" id="IPR026971">
    <property type="entry name" value="CND1/NCAPD3"/>
</dbReference>
<protein>
    <recommendedName>
        <fullName evidence="7">Condensin-2 complex subunit D3</fullName>
    </recommendedName>
</protein>
<evidence type="ECO:0000313" key="12">
    <source>
        <dbReference type="RGD" id="1562176"/>
    </source>
</evidence>
<feature type="compositionally biased region" description="Polar residues" evidence="8">
    <location>
        <begin position="1044"/>
        <end position="1057"/>
    </location>
</feature>
<evidence type="ECO:0000313" key="11">
    <source>
        <dbReference type="Proteomes" id="UP000234681"/>
    </source>
</evidence>
<keyword evidence="4 7" id="KW-0226">DNA condensation</keyword>
<dbReference type="InterPro" id="IPR016024">
    <property type="entry name" value="ARM-type_fold"/>
</dbReference>
<keyword evidence="2 7" id="KW-0132">Cell division</keyword>
<evidence type="ECO:0000256" key="2">
    <source>
        <dbReference type="ARBA" id="ARBA00022618"/>
    </source>
</evidence>
<feature type="compositionally biased region" description="Polar residues" evidence="8">
    <location>
        <begin position="1197"/>
        <end position="1211"/>
    </location>
</feature>
<accession>A6JYD9</accession>
<feature type="region of interest" description="Disordered" evidence="8">
    <location>
        <begin position="16"/>
        <end position="58"/>
    </location>
</feature>
<dbReference type="AlphaFoldDB" id="A6JYD9"/>
<reference evidence="10 11" key="1">
    <citation type="submission" date="2005-09" db="EMBL/GenBank/DDBJ databases">
        <authorList>
            <person name="Mural R.J."/>
            <person name="Li P.W."/>
            <person name="Adams M.D."/>
            <person name="Amanatides P.G."/>
            <person name="Baden-Tillson H."/>
            <person name="Barnstead M."/>
            <person name="Chin S.H."/>
            <person name="Dew I."/>
            <person name="Evans C.A."/>
            <person name="Ferriera S."/>
            <person name="Flanigan M."/>
            <person name="Fosler C."/>
            <person name="Glodek A."/>
            <person name="Gu Z."/>
            <person name="Holt R.A."/>
            <person name="Jennings D."/>
            <person name="Kraft C.L."/>
            <person name="Lu F."/>
            <person name="Nguyen T."/>
            <person name="Nusskern D.R."/>
            <person name="Pfannkoch C.M."/>
            <person name="Sitter C."/>
            <person name="Sutton G.G."/>
            <person name="Venter J.C."/>
            <person name="Wang Z."/>
            <person name="Woodage T."/>
            <person name="Zheng X.H."/>
            <person name="Zhong F."/>
        </authorList>
    </citation>
    <scope>NUCLEOTIDE SEQUENCE [LARGE SCALE GENOMIC DNA]</scope>
    <source>
        <strain>BN</strain>
        <strain evidence="11">Sprague-Dawley</strain>
    </source>
</reference>
<dbReference type="Gene3D" id="1.25.10.10">
    <property type="entry name" value="Leucine-rich Repeat Variant"/>
    <property type="match status" value="2"/>
</dbReference>
<gene>
    <name evidence="12" type="primary">Ncapd3</name>
    <name evidence="10" type="synonym">LOC315508</name>
    <name evidence="10" type="ORF">rCG_22775</name>
</gene>
<dbReference type="GO" id="GO:0007076">
    <property type="term" value="P:mitotic chromosome condensation"/>
    <property type="evidence" value="ECO:0007669"/>
    <property type="project" value="UniProtKB-UniRule"/>
</dbReference>
<feature type="domain" description="Condensin complex subunit 1 C-terminal" evidence="9">
    <location>
        <begin position="703"/>
        <end position="876"/>
    </location>
</feature>
<dbReference type="SUPFAM" id="SSF48371">
    <property type="entry name" value="ARM repeat"/>
    <property type="match status" value="1"/>
</dbReference>
<evidence type="ECO:0000256" key="7">
    <source>
        <dbReference type="PIRNR" id="PIRNR036508"/>
    </source>
</evidence>
<proteinExistence type="predicted"/>
<dbReference type="GO" id="GO:0051301">
    <property type="term" value="P:cell division"/>
    <property type="evidence" value="ECO:0007669"/>
    <property type="project" value="UniProtKB-UniRule"/>
</dbReference>
<feature type="compositionally biased region" description="Basic residues" evidence="8">
    <location>
        <begin position="1213"/>
        <end position="1227"/>
    </location>
</feature>
<dbReference type="InterPro" id="IPR032682">
    <property type="entry name" value="Cnd1_C"/>
</dbReference>
<name>A6JYD9_RAT</name>
<dbReference type="PIRSF" id="PIRSF036508">
    <property type="entry name" value="Condns_HCP-6"/>
    <property type="match status" value="1"/>
</dbReference>
<feature type="region of interest" description="Disordered" evidence="8">
    <location>
        <begin position="1040"/>
        <end position="1061"/>
    </location>
</feature>
<dbReference type="GO" id="GO:0000796">
    <property type="term" value="C:condensin complex"/>
    <property type="evidence" value="ECO:0007669"/>
    <property type="project" value="UniProtKB-UniRule"/>
</dbReference>
<dbReference type="PANTHER" id="PTHR14222">
    <property type="entry name" value="CONDENSIN"/>
    <property type="match status" value="1"/>
</dbReference>
<dbReference type="Proteomes" id="UP000234681">
    <property type="component" value="Chromosome 8"/>
</dbReference>
<evidence type="ECO:0000259" key="9">
    <source>
        <dbReference type="Pfam" id="PF12717"/>
    </source>
</evidence>
<comment type="subunit">
    <text evidence="7">Component of the condensin-2 complex.</text>
</comment>
<evidence type="ECO:0000256" key="1">
    <source>
        <dbReference type="ARBA" id="ARBA00004123"/>
    </source>
</evidence>
<evidence type="ECO:0000256" key="3">
    <source>
        <dbReference type="ARBA" id="ARBA00022776"/>
    </source>
</evidence>
<dbReference type="FunFam" id="1.25.10.10:FF:000611">
    <property type="entry name" value="Condensin-2 complex subunit D3"/>
    <property type="match status" value="1"/>
</dbReference>
<dbReference type="InterPro" id="IPR011989">
    <property type="entry name" value="ARM-like"/>
</dbReference>
<dbReference type="AGR" id="RGD:1562176"/>
<dbReference type="Pfam" id="PF12717">
    <property type="entry name" value="Cnd1"/>
    <property type="match status" value="1"/>
</dbReference>
<feature type="region of interest" description="Disordered" evidence="8">
    <location>
        <begin position="1104"/>
        <end position="1129"/>
    </location>
</feature>
<evidence type="ECO:0000256" key="5">
    <source>
        <dbReference type="ARBA" id="ARBA00023242"/>
    </source>
</evidence>
<comment type="subcellular location">
    <subcellularLocation>
        <location evidence="1 7">Nucleus</location>
    </subcellularLocation>
</comment>
<dbReference type="InterPro" id="IPR012371">
    <property type="entry name" value="NCAPD3"/>
</dbReference>
<feature type="region of interest" description="Disordered" evidence="8">
    <location>
        <begin position="1189"/>
        <end position="1227"/>
    </location>
</feature>
<evidence type="ECO:0000256" key="4">
    <source>
        <dbReference type="ARBA" id="ARBA00023067"/>
    </source>
</evidence>
<dbReference type="GO" id="GO:0000779">
    <property type="term" value="C:condensed chromosome, centromeric region"/>
    <property type="evidence" value="ECO:0007669"/>
    <property type="project" value="UniProtKB-UniRule"/>
</dbReference>
<dbReference type="PANTHER" id="PTHR14222:SF1">
    <property type="entry name" value="CONDENSIN-2 COMPLEX SUBUNIT D3"/>
    <property type="match status" value="1"/>
</dbReference>
<sequence length="1227" mass="139557">MFDKCIQILKKSWPQESNLTQKRKKEHSKSSKANYRRSRKRGKPPRKEDYQVDELSREEEEEEEEEIYFSVRDLSQIRDAIFNLLKNFLRLLPKFSLKEKPQSIQTCIEVFVALTSFEPIPHKFLISQARNLSEVKHISELAYYGLYLLCSPVHGEGNKVVDKAEYRTYAAQSLVQLLSKLPSKEYATFIAWLYKYSRSSKIPHRVFTLDVALALLELPERLLDDTVLLEHQKFLKHKFFVQEIIFDRCLDKAPTVRSKALSSFAQCLELSTSNTSENTLEIFINKRRFMTMLRKRTKDEKINVRKSALQVLMSILKHCDILSMEEDLLILQDHCRDPAISVRKQALQSLTELVMAKPTCVPVQKAWLMGVIPVVMDYESTVQEKALECLDQLLLQNIKHHRKFHSEDRSQVLAWALLALLTVESQDLSRYLNKAFHIWSKKDKFSSTFINSVISHTDTERSAPAWMLLSKITCSSPKLDYTKIMESWEKLSREQSPNSNTLGYMLCVIGHIAKHLPKSTQDKITGVIKAKLNGFQWSLELISLSVDTLQGLCRASAKTLREEQELLKRVCGDVLSTCEQHLSNILLKEDGTGNMDEDLVVKCIFTLGDIAQLCPALVEKRVFLLIQSILASSAHADHLPSSQGTTDLASQLPFQARSSALPSVIRAHAIITLGKLCLQHEDLAKKSIPALVRELEVCEDVAVRNNVIIVMCDLCIRYTVMVDNYIPNISICLKDSDPFIRKQTLILLTNLLQEEYVKWKGSLFFRFVSTLVDSHPDIASLGEFCLAHLLLKRNPTMFFQHFIECIFHFNSYEKHGQYNKFSQSERGKPLFLLKGKTNKEKRMRIYKFLLEHFTDEQRFNVTSKICLNILACFTDGVLPVDMEASELLSDTFDILSSKEIKLLAMRAQASKELLEEDDVALANVVMQEAQMKIISQVQKRNFIENIIPIIISLKTVLEKNKIPALRELMNYLREVMQDYRDEIKDFFAVDRQLASELEYDMKKYTEQLAQEQALTEHANATNVPADGDRVPSQQADANMPLPLAQSQPSAPGSSFTPTLPPICEKGPLKIMSSTRPMSLSTIAILNSVKKAVASKSRTRSLGALSFNMENGSPENPSSRASSLSLEQESERAVKRVTKRAISTPEKSISNVTFGAGVSYIGTPATSFFTKEKPEEAQEEGNDILCLSLLDKRPPQSPQWNVKSPARSQDNPRSGRRSLRKAPLKTAN</sequence>
<dbReference type="EMBL" id="CH474007">
    <property type="protein sequence ID" value="EDL83336.1"/>
    <property type="molecule type" value="Genomic_DNA"/>
</dbReference>
<organism evidence="10 11">
    <name type="scientific">Rattus norvegicus</name>
    <name type="common">Rat</name>
    <dbReference type="NCBI Taxonomy" id="10116"/>
    <lineage>
        <taxon>Eukaryota</taxon>
        <taxon>Metazoa</taxon>
        <taxon>Chordata</taxon>
        <taxon>Craniata</taxon>
        <taxon>Vertebrata</taxon>
        <taxon>Euteleostomi</taxon>
        <taxon>Mammalia</taxon>
        <taxon>Eutheria</taxon>
        <taxon>Euarchontoglires</taxon>
        <taxon>Glires</taxon>
        <taxon>Rodentia</taxon>
        <taxon>Myomorpha</taxon>
        <taxon>Muroidea</taxon>
        <taxon>Muridae</taxon>
        <taxon>Murinae</taxon>
        <taxon>Rattus</taxon>
    </lineage>
</organism>
<feature type="compositionally biased region" description="Polar residues" evidence="8">
    <location>
        <begin position="1107"/>
        <end position="1126"/>
    </location>
</feature>
<dbReference type="GO" id="GO:0005634">
    <property type="term" value="C:nucleus"/>
    <property type="evidence" value="ECO:0007669"/>
    <property type="project" value="UniProtKB-SubCell"/>
</dbReference>
<evidence type="ECO:0000256" key="6">
    <source>
        <dbReference type="ARBA" id="ARBA00023306"/>
    </source>
</evidence>
<dbReference type="FunFam" id="1.25.10.10:FF:000345">
    <property type="entry name" value="Condensin-2 complex subunit D3"/>
    <property type="match status" value="1"/>
</dbReference>
<comment type="function">
    <text evidence="7">Regulatory subunit of the condensin-2 complex, a complex which establishes mitotic chromosome architecture and is involved in physical rigidity of the chromatid axis.</text>
</comment>